<evidence type="ECO:0000256" key="1">
    <source>
        <dbReference type="ARBA" id="ARBA00004651"/>
    </source>
</evidence>
<evidence type="ECO:0000256" key="7">
    <source>
        <dbReference type="SAM" id="Phobius"/>
    </source>
</evidence>
<feature type="transmembrane region" description="Helical" evidence="7">
    <location>
        <begin position="378"/>
        <end position="394"/>
    </location>
</feature>
<organism evidence="9">
    <name type="scientific">uncultured bacterium Contig1584b</name>
    <dbReference type="NCBI Taxonomy" id="1393461"/>
    <lineage>
        <taxon>Bacteria</taxon>
        <taxon>environmental samples</taxon>
    </lineage>
</organism>
<dbReference type="PANTHER" id="PTHR33406:SF13">
    <property type="entry name" value="MEMBRANE PROTEIN YDFJ"/>
    <property type="match status" value="1"/>
</dbReference>
<proteinExistence type="predicted"/>
<evidence type="ECO:0000259" key="8">
    <source>
        <dbReference type="Pfam" id="PF03176"/>
    </source>
</evidence>
<dbReference type="EMBL" id="KC246802">
    <property type="protein sequence ID" value="AHF24676.1"/>
    <property type="molecule type" value="Genomic_DNA"/>
</dbReference>
<dbReference type="SUPFAM" id="SSF82866">
    <property type="entry name" value="Multidrug efflux transporter AcrB transmembrane domain"/>
    <property type="match status" value="2"/>
</dbReference>
<dbReference type="GO" id="GO:0005886">
    <property type="term" value="C:plasma membrane"/>
    <property type="evidence" value="ECO:0007669"/>
    <property type="project" value="UniProtKB-SubCell"/>
</dbReference>
<feature type="transmembrane region" description="Helical" evidence="7">
    <location>
        <begin position="293"/>
        <end position="318"/>
    </location>
</feature>
<evidence type="ECO:0000256" key="2">
    <source>
        <dbReference type="ARBA" id="ARBA00022475"/>
    </source>
</evidence>
<keyword evidence="5 7" id="KW-0472">Membrane</keyword>
<keyword evidence="2" id="KW-1003">Cell membrane</keyword>
<accession>W0FIM9</accession>
<evidence type="ECO:0000256" key="4">
    <source>
        <dbReference type="ARBA" id="ARBA00022989"/>
    </source>
</evidence>
<keyword evidence="3 7" id="KW-0812">Transmembrane</keyword>
<feature type="domain" description="Membrane transport protein MMPL" evidence="8">
    <location>
        <begin position="562"/>
        <end position="755"/>
    </location>
</feature>
<feature type="transmembrane region" description="Helical" evidence="7">
    <location>
        <begin position="624"/>
        <end position="644"/>
    </location>
</feature>
<feature type="domain" description="Membrane transport protein MMPL" evidence="8">
    <location>
        <begin position="157"/>
        <end position="374"/>
    </location>
</feature>
<feature type="transmembrane region" description="Helical" evidence="7">
    <location>
        <begin position="598"/>
        <end position="617"/>
    </location>
</feature>
<feature type="transmembrane region" description="Helical" evidence="7">
    <location>
        <begin position="223"/>
        <end position="242"/>
    </location>
</feature>
<dbReference type="Gene3D" id="1.20.1640.10">
    <property type="entry name" value="Multidrug efflux transporter AcrB transmembrane domain"/>
    <property type="match status" value="2"/>
</dbReference>
<dbReference type="Pfam" id="PF03176">
    <property type="entry name" value="MMPL"/>
    <property type="match status" value="2"/>
</dbReference>
<feature type="transmembrane region" description="Helical" evidence="7">
    <location>
        <begin position="720"/>
        <end position="749"/>
    </location>
</feature>
<feature type="transmembrane region" description="Helical" evidence="7">
    <location>
        <begin position="248"/>
        <end position="272"/>
    </location>
</feature>
<feature type="transmembrane region" description="Helical" evidence="7">
    <location>
        <begin position="693"/>
        <end position="714"/>
    </location>
</feature>
<feature type="transmembrane region" description="Helical" evidence="7">
    <location>
        <begin position="650"/>
        <end position="672"/>
    </location>
</feature>
<feature type="transmembrane region" description="Helical" evidence="7">
    <location>
        <begin position="44"/>
        <end position="65"/>
    </location>
</feature>
<dbReference type="InterPro" id="IPR050545">
    <property type="entry name" value="Mycobact_MmpL"/>
</dbReference>
<keyword evidence="4 7" id="KW-1133">Transmembrane helix</keyword>
<dbReference type="PANTHER" id="PTHR33406">
    <property type="entry name" value="MEMBRANE PROTEIN MJ1562-RELATED"/>
    <property type="match status" value="1"/>
</dbReference>
<dbReference type="AlphaFoldDB" id="W0FIM9"/>
<sequence length="786" mass="86202">MVCSGLPAVLFFCYNPVGSAETPGKQNRQTENPRMTFKKRLARCIVRARVFLLAVILLLAVWSVFQIGRTVINYDLTRYLSDDTMTKKALRVMEEEFGASEQLRLLFENRNDDSLRTILSRLGEIPEILAVQYNPETDRKEVDGNVLQLVTVTTEESSASALVPVLREMFPDAGHYIVDGSAARQLDVQKSVGAEIPGIMLIAVGVVFAVLLLTSHSWLEPPLLLMVFAISILINMGTNFLFRDVSFITFAVCAILQLALSIDYAIMLLHTWNRFCDTGLSPEEAMEEALAQCFMRISSSALTTVAGLLSLLFMSFTIGFDIGLVLSKGILISMLCVFLLMPAATLLLKTPLRKARHRPLNFGGARLGTFIFRRRRPVALLLTAVILAGAFFAFRNEYSFTEPNPAENTDSGRISAVYGTSNPMALLIPGDETDEDYERQRALVRELDALKRADGSPLLRNITAMVTTGEAALKEYTADEVAEMTGISPSIVSLFFTVNGFGETVRADRLLAAADAFAGDSEQVAALQAQLGTARKVFIGKRYHRILLEPSFQASDSDFTGCMDAVLDTVKHHYAGDYYITGGPMSVYDIGNAFRSDLTVVNLITLFAILLIVILSFRSFLMPALLVFIIEGAIWVTMGISRIAGEPIFFISYLICLSLQMGATIDYGILVCDQYRICRGKGLPVREALRETMQTALPTVLTSGIILITAGFIIGKQCSIYYISSIGLLISRGALMSVLLVLTLLPALLALTDRVISRSVPEKLPKKAQDPSFPAAGDKKAGHSPC</sequence>
<comment type="subcellular location">
    <subcellularLocation>
        <location evidence="1">Cell membrane</location>
        <topology evidence="1">Multi-pass membrane protein</topology>
    </subcellularLocation>
</comment>
<reference evidence="9" key="1">
    <citation type="journal article" date="2013" name="PLoS ONE">
        <title>Metagenomic insights into the carbohydrate-active enzymes carried by the microorganisms adhering to solid digesta in the rumen of cows.</title>
        <authorList>
            <person name="Wang L."/>
            <person name="Hatem A."/>
            <person name="Catalyurek U.V."/>
            <person name="Morrison M."/>
            <person name="Yu Z."/>
        </authorList>
    </citation>
    <scope>NUCLEOTIDE SEQUENCE</scope>
</reference>
<evidence type="ECO:0000256" key="5">
    <source>
        <dbReference type="ARBA" id="ARBA00023136"/>
    </source>
</evidence>
<name>W0FIM9_9BACT</name>
<feature type="transmembrane region" description="Helical" evidence="7">
    <location>
        <begin position="330"/>
        <end position="348"/>
    </location>
</feature>
<evidence type="ECO:0000313" key="9">
    <source>
        <dbReference type="EMBL" id="AHF24676.1"/>
    </source>
</evidence>
<evidence type="ECO:0000256" key="6">
    <source>
        <dbReference type="SAM" id="MobiDB-lite"/>
    </source>
</evidence>
<evidence type="ECO:0000256" key="3">
    <source>
        <dbReference type="ARBA" id="ARBA00022692"/>
    </source>
</evidence>
<feature type="region of interest" description="Disordered" evidence="6">
    <location>
        <begin position="762"/>
        <end position="786"/>
    </location>
</feature>
<dbReference type="InterPro" id="IPR004869">
    <property type="entry name" value="MMPL_dom"/>
</dbReference>
<protein>
    <submittedName>
        <fullName evidence="9">RND superfamily drug efflux protein</fullName>
    </submittedName>
</protein>
<feature type="compositionally biased region" description="Basic and acidic residues" evidence="6">
    <location>
        <begin position="777"/>
        <end position="786"/>
    </location>
</feature>
<feature type="transmembrane region" description="Helical" evidence="7">
    <location>
        <begin position="196"/>
        <end position="214"/>
    </location>
</feature>